<evidence type="ECO:0000256" key="1">
    <source>
        <dbReference type="ARBA" id="ARBA00022490"/>
    </source>
</evidence>
<dbReference type="GO" id="GO:0005829">
    <property type="term" value="C:cytosol"/>
    <property type="evidence" value="ECO:0007669"/>
    <property type="project" value="TreeGrafter"/>
</dbReference>
<evidence type="ECO:0000256" key="3">
    <source>
        <dbReference type="HAMAP-Rule" id="MF_03054"/>
    </source>
</evidence>
<protein>
    <recommendedName>
        <fullName evidence="3">Cytoplasmic tRNA 2-thiolation protein 2</fullName>
    </recommendedName>
</protein>
<dbReference type="GO" id="GO:0032447">
    <property type="term" value="P:protein urmylation"/>
    <property type="evidence" value="ECO:0007669"/>
    <property type="project" value="UniProtKB-UniRule"/>
</dbReference>
<keyword evidence="1 3" id="KW-0963">Cytoplasm</keyword>
<dbReference type="EMBL" id="BMAT01008308">
    <property type="protein sequence ID" value="GFR82048.1"/>
    <property type="molecule type" value="Genomic_DNA"/>
</dbReference>
<dbReference type="GO" id="GO:0002143">
    <property type="term" value="P:tRNA wobble position uridine thiolation"/>
    <property type="evidence" value="ECO:0007669"/>
    <property type="project" value="TreeGrafter"/>
</dbReference>
<dbReference type="GO" id="GO:0016779">
    <property type="term" value="F:nucleotidyltransferase activity"/>
    <property type="evidence" value="ECO:0007669"/>
    <property type="project" value="UniProtKB-UniRule"/>
</dbReference>
<reference evidence="4 5" key="1">
    <citation type="journal article" date="2021" name="Elife">
        <title>Chloroplast acquisition without the gene transfer in kleptoplastic sea slugs, Plakobranchus ocellatus.</title>
        <authorList>
            <person name="Maeda T."/>
            <person name="Takahashi S."/>
            <person name="Yoshida T."/>
            <person name="Shimamura S."/>
            <person name="Takaki Y."/>
            <person name="Nagai Y."/>
            <person name="Toyoda A."/>
            <person name="Suzuki Y."/>
            <person name="Arimoto A."/>
            <person name="Ishii H."/>
            <person name="Satoh N."/>
            <person name="Nishiyama T."/>
            <person name="Hasebe M."/>
            <person name="Maruyama T."/>
            <person name="Minagawa J."/>
            <person name="Obokata J."/>
            <person name="Shigenobu S."/>
        </authorList>
    </citation>
    <scope>NUCLEOTIDE SEQUENCE [LARGE SCALE GENOMIC DNA]</scope>
</reference>
<dbReference type="PANTHER" id="PTHR20882:SF14">
    <property type="entry name" value="CYTOPLASMIC TRNA 2-THIOLATION PROTEIN 2"/>
    <property type="match status" value="1"/>
</dbReference>
<evidence type="ECO:0000313" key="4">
    <source>
        <dbReference type="EMBL" id="GFR82048.1"/>
    </source>
</evidence>
<proteinExistence type="inferred from homology"/>
<sequence>MCNVADEGDNTESSSNLRNSKSLANSGCVKCGEPGVLITRIHDSFCKSCFQVYVVHKFRSAIGKSKLIRDGETVLVAFSGGTNSSALLHLIQDGLSLRAHKRLRFTPTLIHVDESCVFGNRSDELKQKREQIRQIMLKSGFPSYWMQLGQSLDICTDHTRITSKSTVSEKKETSSKLKLDYLGKDQDFSLEDPSIEESEKLQDLIKSFKSPSAQEDFLLNLKNQLLVVAARQLGFSKILTAESSTRLAVRILSDVAQGRGSQLSLDTGISDERNTGVMFMRPVRELNAKELAMYNSLFEVESVFMPSLTTKTSMSSSIERLTETFVTGLQADFPSTVSNIVR</sequence>
<evidence type="ECO:0000256" key="2">
    <source>
        <dbReference type="ARBA" id="ARBA00022694"/>
    </source>
</evidence>
<keyword evidence="5" id="KW-1185">Reference proteome</keyword>
<comment type="caution">
    <text evidence="4">The sequence shown here is derived from an EMBL/GenBank/DDBJ whole genome shotgun (WGS) entry which is preliminary data.</text>
</comment>
<keyword evidence="2 3" id="KW-0819">tRNA processing</keyword>
<comment type="function">
    <text evidence="3">Plays a central role in 2-thiolation of mcm(5)S(2)U at tRNA wobble positions of tRNA(Lys), tRNA(Glu) and tRNA(Gln). May act by forming a heterodimer with NCS6/CTU1 that ligates sulfur from thiocarboxylated URM1 onto the uridine of tRNAs at wobble position.</text>
</comment>
<dbReference type="GO" id="GO:0000049">
    <property type="term" value="F:tRNA binding"/>
    <property type="evidence" value="ECO:0007669"/>
    <property type="project" value="InterPro"/>
</dbReference>
<comment type="pathway">
    <text evidence="3">tRNA modification; 5-methoxycarbonylmethyl-2-thiouridine-tRNA biosynthesis.</text>
</comment>
<dbReference type="AlphaFoldDB" id="A0AAV4G925"/>
<accession>A0AAV4G925</accession>
<dbReference type="HAMAP" id="MF_03054">
    <property type="entry name" value="CTU2"/>
    <property type="match status" value="1"/>
</dbReference>
<organism evidence="4 5">
    <name type="scientific">Elysia marginata</name>
    <dbReference type="NCBI Taxonomy" id="1093978"/>
    <lineage>
        <taxon>Eukaryota</taxon>
        <taxon>Metazoa</taxon>
        <taxon>Spiralia</taxon>
        <taxon>Lophotrochozoa</taxon>
        <taxon>Mollusca</taxon>
        <taxon>Gastropoda</taxon>
        <taxon>Heterobranchia</taxon>
        <taxon>Euthyneura</taxon>
        <taxon>Panpulmonata</taxon>
        <taxon>Sacoglossa</taxon>
        <taxon>Placobranchoidea</taxon>
        <taxon>Plakobranchidae</taxon>
        <taxon>Elysia</taxon>
    </lineage>
</organism>
<evidence type="ECO:0000313" key="5">
    <source>
        <dbReference type="Proteomes" id="UP000762676"/>
    </source>
</evidence>
<comment type="similarity">
    <text evidence="3">Belongs to the CTU2/NCS2 family.</text>
</comment>
<dbReference type="InterPro" id="IPR019407">
    <property type="entry name" value="CTU2"/>
</dbReference>
<gene>
    <name evidence="4" type="ORF">ElyMa_004087500</name>
</gene>
<dbReference type="InterPro" id="IPR014729">
    <property type="entry name" value="Rossmann-like_a/b/a_fold"/>
</dbReference>
<dbReference type="Proteomes" id="UP000762676">
    <property type="component" value="Unassembled WGS sequence"/>
</dbReference>
<dbReference type="SUPFAM" id="SSF52402">
    <property type="entry name" value="Adenine nucleotide alpha hydrolases-like"/>
    <property type="match status" value="1"/>
</dbReference>
<dbReference type="Gene3D" id="3.40.50.620">
    <property type="entry name" value="HUPs"/>
    <property type="match status" value="1"/>
</dbReference>
<dbReference type="GO" id="GO:0016783">
    <property type="term" value="F:sulfurtransferase activity"/>
    <property type="evidence" value="ECO:0007669"/>
    <property type="project" value="TreeGrafter"/>
</dbReference>
<comment type="subcellular location">
    <subcellularLocation>
        <location evidence="3">Cytoplasm</location>
    </subcellularLocation>
</comment>
<dbReference type="PANTHER" id="PTHR20882">
    <property type="entry name" value="CYTOPLASMIC TRNA 2-THIOLATION PROTEIN 2"/>
    <property type="match status" value="1"/>
</dbReference>
<name>A0AAV4G925_9GAST</name>